<comment type="caution">
    <text evidence="2">The sequence shown here is derived from an EMBL/GenBank/DDBJ whole genome shotgun (WGS) entry which is preliminary data.</text>
</comment>
<accession>A0A9W5YXC1</accession>
<dbReference type="AlphaFoldDB" id="A0A9W5YXC1"/>
<evidence type="ECO:0000313" key="3">
    <source>
        <dbReference type="Proteomes" id="UP001143548"/>
    </source>
</evidence>
<gene>
    <name evidence="2" type="ORF">AbraCBS73388_011228</name>
</gene>
<dbReference type="InterPro" id="IPR011333">
    <property type="entry name" value="SKP1/BTB/POZ_sf"/>
</dbReference>
<sequence length="426" mass="48796">MESPDYILDPEGEIIIALKFANPVFVPCEEGRPHKDNSEVVSKELLQRWMAMAIDAGIMEEKYKKLTISPLGDEDEDDKEAASERESGIWGIGGPPVDILPSSLLTEVERAARRSARQAWQKLLLGEEDEAGTETGTETGAEAVVCFQASAKHLMAASTYFRALLTCGMEEGIQFQREGTVRVSAEYWDEEALLYVLMIIHCLHHELPEKVDLEMLAKVCVVADYYDVGDAVRFAARPWIAKLDPQVPEDRYREALLWLWVGVFFRMPGMFKAASLTLIKEGKEDMPPLGLPIPKPIVDEINARRVKAIWELMSHVYGVQNDYLSGERGCSFECSAILYGALTKNLCMYGLRESDFRPPFPHRSYTYLVHVIDRFRLPRWYDPRSSKYLCWQYCEHECHDAHFWELRAGRCFEEEGMELKEFIEMD</sequence>
<dbReference type="Proteomes" id="UP001143548">
    <property type="component" value="Unassembled WGS sequence"/>
</dbReference>
<name>A0A9W5YXC1_9EURO</name>
<dbReference type="Gene3D" id="3.30.710.10">
    <property type="entry name" value="Potassium Channel Kv1.1, Chain A"/>
    <property type="match status" value="1"/>
</dbReference>
<evidence type="ECO:0000256" key="1">
    <source>
        <dbReference type="SAM" id="MobiDB-lite"/>
    </source>
</evidence>
<organism evidence="2 3">
    <name type="scientific">Aspergillus brasiliensis</name>
    <dbReference type="NCBI Taxonomy" id="319629"/>
    <lineage>
        <taxon>Eukaryota</taxon>
        <taxon>Fungi</taxon>
        <taxon>Dikarya</taxon>
        <taxon>Ascomycota</taxon>
        <taxon>Pezizomycotina</taxon>
        <taxon>Eurotiomycetes</taxon>
        <taxon>Eurotiomycetidae</taxon>
        <taxon>Eurotiales</taxon>
        <taxon>Aspergillaceae</taxon>
        <taxon>Aspergillus</taxon>
        <taxon>Aspergillus subgen. Circumdati</taxon>
    </lineage>
</organism>
<feature type="region of interest" description="Disordered" evidence="1">
    <location>
        <begin position="69"/>
        <end position="88"/>
    </location>
</feature>
<reference evidence="2" key="1">
    <citation type="submission" date="2022-07" db="EMBL/GenBank/DDBJ databases">
        <title>Taxonomy of Aspergillus series Nigri: significant species reduction supported by multi-species coalescent approaches.</title>
        <authorList>
            <person name="Bian C."/>
            <person name="Kusuya Y."/>
            <person name="Sklenar F."/>
            <person name="D'hooge E."/>
            <person name="Yaguchi T."/>
            <person name="Takahashi H."/>
            <person name="Hubka V."/>
        </authorList>
    </citation>
    <scope>NUCLEOTIDE SEQUENCE</scope>
    <source>
        <strain evidence="2">CBS 733.88</strain>
    </source>
</reference>
<evidence type="ECO:0000313" key="2">
    <source>
        <dbReference type="EMBL" id="GKZ24414.1"/>
    </source>
</evidence>
<proteinExistence type="predicted"/>
<protein>
    <recommendedName>
        <fullName evidence="4">BTB domain-containing protein</fullName>
    </recommendedName>
</protein>
<evidence type="ECO:0008006" key="4">
    <source>
        <dbReference type="Google" id="ProtNLM"/>
    </source>
</evidence>
<dbReference type="EMBL" id="BROQ01000086">
    <property type="protein sequence ID" value="GKZ24414.1"/>
    <property type="molecule type" value="Genomic_DNA"/>
</dbReference>